<dbReference type="AlphaFoldDB" id="A0A4U8Q1H5"/>
<dbReference type="GO" id="GO:0006013">
    <property type="term" value="P:mannose metabolic process"/>
    <property type="evidence" value="ECO:0007669"/>
    <property type="project" value="InterPro"/>
</dbReference>
<accession>A0A4U8Q1H5</accession>
<dbReference type="GO" id="GO:0009313">
    <property type="term" value="P:oligosaccharide catabolic process"/>
    <property type="evidence" value="ECO:0007669"/>
    <property type="project" value="TreeGrafter"/>
</dbReference>
<sequence length="829" mass="95562">MKELHMICNAHLDPVWLWDWEEGIAAALSTFRIAARFCQEYDGFIFNHNEALLYQWVEEYEPDLFQTIQDLVKEGRWHIMGGWFLQPDCNMPSGESFVRQMEAGREYFYEKFGVLPKTAVNFDPFGHSRGMVQIMHKAGYDSYIFCRPSQEDCQLADDDFLWIGFDGSSIKGHRSSEHYNSLMGEAGKKITEFLKSHREQETGLLLWGIGNHGGGPSHVDMAQILNKRKENPRCELRHSIPESYFEQIENEHKILPEYDRDLNPWAVGCYTAQIRIKQMHRKLEGLLYMTEKMVSAAVFQKKMKYPEEELKEAERALLTAEFHDILPGSAVKSVEESGIRIMNYGMELLEKQKNRAFFALAQGELPAKEGEYPILIYNPHPYPVKRVVTCEFQMQNQNWDSSFGMPKICYRDTVIPCQVEKEACNMNLDWRKKVAFYAELEPMQMNRYDCTIRFMEKQPEMERQEQNTEISFTGEHIEAVISKKTGLMDSLRIDGIEYLKKGAFGLSVRDSGFDPWAMNVQSFPKEEGRFLLMEKEEGAVFSGVDAQLESVRIIENGQVRTIVEALFRYHNSRAVIHYILPQKGKDVDLEISVEWMEKGKMLKLEIPTCLNGENLCETAYGVQIYEASEKERVFQRWCGVFDKEKDGALTCINNGCYGGDFRDGTMRISLIHSAAYSAHPIEERTLLDQDRSIPCMDQGERNFCFRLGGGSFKQRMENVASEAAIFQEKPLAVAFFPTEKASVKKKWIEISDPGCILGAMKKIRGSDTYLMRLFESTGMAREVTVSLWGEAKKRVWLNPYEIKTLELDPETCRMAECPMIPSVIPKIKK</sequence>
<dbReference type="Gene3D" id="2.70.98.30">
    <property type="entry name" value="Golgi alpha-mannosidase II, domain 4"/>
    <property type="match status" value="1"/>
</dbReference>
<dbReference type="SUPFAM" id="SSF88688">
    <property type="entry name" value="Families 57/38 glycoside transferase middle domain"/>
    <property type="match status" value="1"/>
</dbReference>
<dbReference type="InterPro" id="IPR011682">
    <property type="entry name" value="Glyco_hydro_38_C"/>
</dbReference>
<evidence type="ECO:0000256" key="2">
    <source>
        <dbReference type="ARBA" id="ARBA00022723"/>
    </source>
</evidence>
<comment type="similarity">
    <text evidence="1">Belongs to the glycosyl hydrolase 38 family.</text>
</comment>
<dbReference type="Pfam" id="PF01074">
    <property type="entry name" value="Glyco_hydro_38N"/>
    <property type="match status" value="1"/>
</dbReference>
<dbReference type="Gene3D" id="1.20.1270.50">
    <property type="entry name" value="Glycoside hydrolase family 38, central domain"/>
    <property type="match status" value="1"/>
</dbReference>
<dbReference type="InterPro" id="IPR011330">
    <property type="entry name" value="Glyco_hydro/deAcase_b/a-brl"/>
</dbReference>
<dbReference type="Pfam" id="PF07748">
    <property type="entry name" value="Glyco_hydro_38C"/>
    <property type="match status" value="1"/>
</dbReference>
<dbReference type="InterPro" id="IPR015341">
    <property type="entry name" value="Glyco_hydro_38_cen"/>
</dbReference>
<dbReference type="Gene3D" id="3.20.110.10">
    <property type="entry name" value="Glycoside hydrolase 38, N terminal domain"/>
    <property type="match status" value="1"/>
</dbReference>
<dbReference type="Proteomes" id="UP000306509">
    <property type="component" value="Unassembled WGS sequence"/>
</dbReference>
<dbReference type="SUPFAM" id="SSF74650">
    <property type="entry name" value="Galactose mutarotase-like"/>
    <property type="match status" value="1"/>
</dbReference>
<evidence type="ECO:0000256" key="4">
    <source>
        <dbReference type="ARBA" id="ARBA00023295"/>
    </source>
</evidence>
<dbReference type="InterPro" id="IPR011013">
    <property type="entry name" value="Gal_mutarotase_sf_dom"/>
</dbReference>
<dbReference type="PANTHER" id="PTHR46017:SF1">
    <property type="entry name" value="ALPHA-MANNOSIDASE 2C1"/>
    <property type="match status" value="1"/>
</dbReference>
<evidence type="ECO:0000259" key="5">
    <source>
        <dbReference type="SMART" id="SM00872"/>
    </source>
</evidence>
<evidence type="ECO:0000313" key="7">
    <source>
        <dbReference type="Proteomes" id="UP000306509"/>
    </source>
</evidence>
<protein>
    <submittedName>
        <fullName evidence="6">Alpha-mannosidase</fullName>
    </submittedName>
</protein>
<dbReference type="InterPro" id="IPR027291">
    <property type="entry name" value="Glyco_hydro_38_N_sf"/>
</dbReference>
<dbReference type="SMART" id="SM00872">
    <property type="entry name" value="Alpha-mann_mid"/>
    <property type="match status" value="1"/>
</dbReference>
<evidence type="ECO:0000256" key="1">
    <source>
        <dbReference type="ARBA" id="ARBA00009792"/>
    </source>
</evidence>
<dbReference type="STRING" id="180332.GCA_000797495_00094"/>
<gene>
    <name evidence="6" type="ORF">DSM106044_04664</name>
</gene>
<reference evidence="6 7" key="1">
    <citation type="journal article" date="2019" name="Anaerobe">
        <title>Detection of Robinsoniella peoriensis in multiple bone samples of a trauma patient.</title>
        <authorList>
            <person name="Schrottner P."/>
            <person name="Hartwich K."/>
            <person name="Bunk B."/>
            <person name="Schober I."/>
            <person name="Helbig S."/>
            <person name="Rudolph W.W."/>
            <person name="Gunzer F."/>
        </authorList>
    </citation>
    <scope>NUCLEOTIDE SEQUENCE [LARGE SCALE GENOMIC DNA]</scope>
    <source>
        <strain evidence="6 7">DSM 106044</strain>
    </source>
</reference>
<comment type="caution">
    <text evidence="6">The sequence shown here is derived from an EMBL/GenBank/DDBJ whole genome shotgun (WGS) entry which is preliminary data.</text>
</comment>
<organism evidence="6 7">
    <name type="scientific">Robinsoniella peoriensis</name>
    <dbReference type="NCBI Taxonomy" id="180332"/>
    <lineage>
        <taxon>Bacteria</taxon>
        <taxon>Bacillati</taxon>
        <taxon>Bacillota</taxon>
        <taxon>Clostridia</taxon>
        <taxon>Lachnospirales</taxon>
        <taxon>Lachnospiraceae</taxon>
        <taxon>Robinsoniella</taxon>
    </lineage>
</organism>
<evidence type="ECO:0000313" key="6">
    <source>
        <dbReference type="EMBL" id="TLC98554.1"/>
    </source>
</evidence>
<dbReference type="Pfam" id="PF09261">
    <property type="entry name" value="Alpha-mann_mid"/>
    <property type="match status" value="1"/>
</dbReference>
<dbReference type="CDD" id="cd10789">
    <property type="entry name" value="GH38N_AMII_ER_cytosolic"/>
    <property type="match status" value="1"/>
</dbReference>
<dbReference type="GO" id="GO:0030246">
    <property type="term" value="F:carbohydrate binding"/>
    <property type="evidence" value="ECO:0007669"/>
    <property type="project" value="InterPro"/>
</dbReference>
<evidence type="ECO:0000256" key="3">
    <source>
        <dbReference type="ARBA" id="ARBA00022801"/>
    </source>
</evidence>
<keyword evidence="7" id="KW-1185">Reference proteome</keyword>
<feature type="domain" description="Glycoside hydrolase family 38 central" evidence="5">
    <location>
        <begin position="267"/>
        <end position="342"/>
    </location>
</feature>
<dbReference type="SUPFAM" id="SSF88713">
    <property type="entry name" value="Glycoside hydrolase/deacetylase"/>
    <property type="match status" value="1"/>
</dbReference>
<dbReference type="RefSeq" id="WP_138003775.1">
    <property type="nucleotide sequence ID" value="NZ_QGQD01000092.1"/>
</dbReference>
<dbReference type="InterPro" id="IPR000602">
    <property type="entry name" value="Glyco_hydro_38_N"/>
</dbReference>
<keyword evidence="4" id="KW-0326">Glycosidase</keyword>
<name>A0A4U8Q1H5_9FIRM</name>
<keyword evidence="2" id="KW-0479">Metal-binding</keyword>
<proteinExistence type="inferred from homology"/>
<dbReference type="InterPro" id="IPR037094">
    <property type="entry name" value="Glyco_hydro_38_cen_sf"/>
</dbReference>
<dbReference type="GO" id="GO:0004559">
    <property type="term" value="F:alpha-mannosidase activity"/>
    <property type="evidence" value="ECO:0007669"/>
    <property type="project" value="InterPro"/>
</dbReference>
<dbReference type="EMBL" id="QGQD01000092">
    <property type="protein sequence ID" value="TLC98554.1"/>
    <property type="molecule type" value="Genomic_DNA"/>
</dbReference>
<dbReference type="InterPro" id="IPR028995">
    <property type="entry name" value="Glyco_hydro_57/38_cen_sf"/>
</dbReference>
<dbReference type="GO" id="GO:0046872">
    <property type="term" value="F:metal ion binding"/>
    <property type="evidence" value="ECO:0007669"/>
    <property type="project" value="UniProtKB-KW"/>
</dbReference>
<keyword evidence="3" id="KW-0378">Hydrolase</keyword>
<dbReference type="PANTHER" id="PTHR46017">
    <property type="entry name" value="ALPHA-MANNOSIDASE 2C1"/>
    <property type="match status" value="1"/>
</dbReference>